<evidence type="ECO:0008006" key="3">
    <source>
        <dbReference type="Google" id="ProtNLM"/>
    </source>
</evidence>
<reference evidence="1" key="1">
    <citation type="submission" date="2023-03" db="EMBL/GenBank/DDBJ databases">
        <title>Complete genome of Cladonia borealis.</title>
        <authorList>
            <person name="Park H."/>
        </authorList>
    </citation>
    <scope>NUCLEOTIDE SEQUENCE</scope>
    <source>
        <strain evidence="1">ANT050790</strain>
    </source>
</reference>
<dbReference type="Proteomes" id="UP001166286">
    <property type="component" value="Unassembled WGS sequence"/>
</dbReference>
<sequence>MLPPELLENIFSHVEDQPTLYNLTRVGNRALYKAATPFLYAEPIIDGSNFDAFVRAICPSVNAHIRTNGLAELVRALDMSRLVHNSSKSLTARILGRVKGNLEAFVAPQASFGINCLAALSKCTKLQLLDLSFVSESIAMSDLLHSTASLPKLRILHLPRSSGQETHNRPIKEGTWPTKLGELHISGGLSDESVVALTALPQSVISLSIGNCTRLSMLTIRPLLEMRGPQLQSLEIVAPITALQVTRGPLNNVLNWAPNLAYLKISVDFLTADFLGVDENDIVIDENTLLHYSLKTLYLHCFDPTQCEDLNVQHVLIGILHGILVGVRILGIHQRLGWRDNDYWINHLVSINTALEEHARKDGPEAEISVEDAGIRFFGQR</sequence>
<keyword evidence="2" id="KW-1185">Reference proteome</keyword>
<evidence type="ECO:0000313" key="1">
    <source>
        <dbReference type="EMBL" id="KAK0509943.1"/>
    </source>
</evidence>
<organism evidence="1 2">
    <name type="scientific">Cladonia borealis</name>
    <dbReference type="NCBI Taxonomy" id="184061"/>
    <lineage>
        <taxon>Eukaryota</taxon>
        <taxon>Fungi</taxon>
        <taxon>Dikarya</taxon>
        <taxon>Ascomycota</taxon>
        <taxon>Pezizomycotina</taxon>
        <taxon>Lecanoromycetes</taxon>
        <taxon>OSLEUM clade</taxon>
        <taxon>Lecanoromycetidae</taxon>
        <taxon>Lecanorales</taxon>
        <taxon>Lecanorineae</taxon>
        <taxon>Cladoniaceae</taxon>
        <taxon>Cladonia</taxon>
    </lineage>
</organism>
<protein>
    <recommendedName>
        <fullName evidence="3">F-box domain-containing protein</fullName>
    </recommendedName>
</protein>
<dbReference type="Gene3D" id="3.80.10.10">
    <property type="entry name" value="Ribonuclease Inhibitor"/>
    <property type="match status" value="1"/>
</dbReference>
<dbReference type="AlphaFoldDB" id="A0AA39QVJ6"/>
<accession>A0AA39QVJ6</accession>
<dbReference type="InterPro" id="IPR032675">
    <property type="entry name" value="LRR_dom_sf"/>
</dbReference>
<dbReference type="SUPFAM" id="SSF52047">
    <property type="entry name" value="RNI-like"/>
    <property type="match status" value="1"/>
</dbReference>
<dbReference type="EMBL" id="JAFEKC020000017">
    <property type="protein sequence ID" value="KAK0509943.1"/>
    <property type="molecule type" value="Genomic_DNA"/>
</dbReference>
<comment type="caution">
    <text evidence="1">The sequence shown here is derived from an EMBL/GenBank/DDBJ whole genome shotgun (WGS) entry which is preliminary data.</text>
</comment>
<proteinExistence type="predicted"/>
<gene>
    <name evidence="1" type="ORF">JMJ35_007337</name>
</gene>
<name>A0AA39QVJ6_9LECA</name>
<evidence type="ECO:0000313" key="2">
    <source>
        <dbReference type="Proteomes" id="UP001166286"/>
    </source>
</evidence>